<dbReference type="OrthoDB" id="436496at2759"/>
<dbReference type="PRINTS" id="PR00410">
    <property type="entry name" value="PHEHYDRXLASE"/>
</dbReference>
<evidence type="ECO:0000313" key="3">
    <source>
        <dbReference type="Proteomes" id="UP000775547"/>
    </source>
</evidence>
<organism evidence="2 3">
    <name type="scientific">Asterophora parasitica</name>
    <dbReference type="NCBI Taxonomy" id="117018"/>
    <lineage>
        <taxon>Eukaryota</taxon>
        <taxon>Fungi</taxon>
        <taxon>Dikarya</taxon>
        <taxon>Basidiomycota</taxon>
        <taxon>Agaricomycotina</taxon>
        <taxon>Agaricomycetes</taxon>
        <taxon>Agaricomycetidae</taxon>
        <taxon>Agaricales</taxon>
        <taxon>Tricholomatineae</taxon>
        <taxon>Lyophyllaceae</taxon>
        <taxon>Asterophora</taxon>
    </lineage>
</organism>
<name>A0A9P7KDC3_9AGAR</name>
<dbReference type="InterPro" id="IPR001433">
    <property type="entry name" value="OxRdtase_FAD/NAD-bd"/>
</dbReference>
<gene>
    <name evidence="2" type="ORF">DXG03_009716</name>
</gene>
<dbReference type="Proteomes" id="UP000775547">
    <property type="component" value="Unassembled WGS sequence"/>
</dbReference>
<reference evidence="2" key="2">
    <citation type="submission" date="2021-10" db="EMBL/GenBank/DDBJ databases">
        <title>Phylogenomics reveals ancestral predisposition of the termite-cultivated fungus Termitomyces towards a domesticated lifestyle.</title>
        <authorList>
            <person name="Auxier B."/>
            <person name="Grum-Grzhimaylo A."/>
            <person name="Cardenas M.E."/>
            <person name="Lodge J.D."/>
            <person name="Laessoe T."/>
            <person name="Pedersen O."/>
            <person name="Smith M.E."/>
            <person name="Kuyper T.W."/>
            <person name="Franco-Molano E.A."/>
            <person name="Baroni T.J."/>
            <person name="Aanen D.K."/>
        </authorList>
    </citation>
    <scope>NUCLEOTIDE SEQUENCE</scope>
    <source>
        <strain evidence="2">AP01</strain>
        <tissue evidence="2">Mycelium</tissue>
    </source>
</reference>
<protein>
    <recommendedName>
        <fullName evidence="1">Oxidoreductase FAD/NAD(P)-binding domain-containing protein</fullName>
    </recommendedName>
</protein>
<dbReference type="Gene3D" id="3.40.50.80">
    <property type="entry name" value="Nucleotide-binding domain of ferredoxin-NADP reductase (FNR) module"/>
    <property type="match status" value="1"/>
</dbReference>
<dbReference type="GO" id="GO:0016491">
    <property type="term" value="F:oxidoreductase activity"/>
    <property type="evidence" value="ECO:0007669"/>
    <property type="project" value="InterPro"/>
</dbReference>
<dbReference type="PANTHER" id="PTHR42815">
    <property type="entry name" value="FAD-BINDING, PUTATIVE (AFU_ORTHOLOGUE AFUA_6G07600)-RELATED"/>
    <property type="match status" value="1"/>
</dbReference>
<accession>A0A9P7KDC3</accession>
<dbReference type="InterPro" id="IPR012349">
    <property type="entry name" value="Split_barrel_FMN-bd"/>
</dbReference>
<dbReference type="EMBL" id="JABCKV010000098">
    <property type="protein sequence ID" value="KAG5643726.1"/>
    <property type="molecule type" value="Genomic_DNA"/>
</dbReference>
<keyword evidence="3" id="KW-1185">Reference proteome</keyword>
<dbReference type="Gene3D" id="2.30.110.10">
    <property type="entry name" value="Electron Transport, Fmn-binding Protein, Chain A"/>
    <property type="match status" value="1"/>
</dbReference>
<comment type="caution">
    <text evidence="2">The sequence shown here is derived from an EMBL/GenBank/DDBJ whole genome shotgun (WGS) entry which is preliminary data.</text>
</comment>
<evidence type="ECO:0000313" key="2">
    <source>
        <dbReference type="EMBL" id="KAG5643726.1"/>
    </source>
</evidence>
<proteinExistence type="predicted"/>
<sequence>MEGDDAWNLEEAQKATVVVLPFTMTLNGWHRGEQLVHKKLGHEKDYTIMTLYRSIGGDLPGDHATFHSTRLPFIPAATLDAEGRPWGSILAGREGKPGFVRNTRYSVLSVDAKVWPGEPLIENAKVYEEDGSMLVAGIGIEFPTRRRNKFAGEVKKLERDGDLFHLDLFVDEAIGNCPKYINARDLVPHPGTSPKVIHNELHLDPSERLPADVIAFIQENDTVFIGTTYQAHEDEAARYPSHLGMNQRGGRKGFIRVMPSDGRTIVLPDFSGNRFMTSLGNIEATPLASLTFVSFTTGDILYLTGTAANHFNHDAQQIMPLQNGLTTVYVTGYIYVADALPVRQKPNTVAQPSPYSPPIRLLAEETPQSTHFQDANAVTATLTRIALHSATIATFTWETSSPLPIVPGQAAIMDFSPLLGTRKYQHMAPMKPTSVNDDYIRTWTVSAHSSSSYSLTMRLKPGGAVTGALFSIAHKLAQVKPELLGDSRPLALSVGVVGITGEFVLPAPQEADTLGDGRGIRVPHEQPEPVTRLLWVAGGIGVTPFLAMLRGLRSSAYDIRLVLSTREPEVLVPLLEDALRELKQKPRLVIDLFSTKASVDLKAEGAELRKHVGRVTKGVFEDGGDHPGTREVYICGPSPFEVSLMAALEELGVEKNKIKREGFEY</sequence>
<dbReference type="SUPFAM" id="SSF52343">
    <property type="entry name" value="Ferredoxin reductase-like, C-terminal NADP-linked domain"/>
    <property type="match status" value="1"/>
</dbReference>
<dbReference type="PANTHER" id="PTHR42815:SF2">
    <property type="entry name" value="FAD-BINDING, PUTATIVE (AFU_ORTHOLOGUE AFUA_6G07600)-RELATED"/>
    <property type="match status" value="1"/>
</dbReference>
<dbReference type="Pfam" id="PF00175">
    <property type="entry name" value="NAD_binding_1"/>
    <property type="match status" value="1"/>
</dbReference>
<reference evidence="2" key="1">
    <citation type="submission" date="2020-07" db="EMBL/GenBank/DDBJ databases">
        <authorList>
            <person name="Nieuwenhuis M."/>
            <person name="Van De Peppel L.J.J."/>
        </authorList>
    </citation>
    <scope>NUCLEOTIDE SEQUENCE</scope>
    <source>
        <strain evidence="2">AP01</strain>
        <tissue evidence="2">Mycelium</tissue>
    </source>
</reference>
<feature type="domain" description="Oxidoreductase FAD/NAD(P)-binding" evidence="1">
    <location>
        <begin position="536"/>
        <end position="641"/>
    </location>
</feature>
<evidence type="ECO:0000259" key="1">
    <source>
        <dbReference type="Pfam" id="PF00175"/>
    </source>
</evidence>
<dbReference type="InterPro" id="IPR039261">
    <property type="entry name" value="FNR_nucleotide-bd"/>
</dbReference>
<dbReference type="AlphaFoldDB" id="A0A9P7KDC3"/>